<dbReference type="Pfam" id="PF21597">
    <property type="entry name" value="TetR_C_43"/>
    <property type="match status" value="1"/>
</dbReference>
<evidence type="ECO:0000313" key="3">
    <source>
        <dbReference type="Proteomes" id="UP001500902"/>
    </source>
</evidence>
<comment type="caution">
    <text evidence="2">The sequence shown here is derived from an EMBL/GenBank/DDBJ whole genome shotgun (WGS) entry which is preliminary data.</text>
</comment>
<dbReference type="Gene3D" id="1.10.357.10">
    <property type="entry name" value="Tetracycline Repressor, domain 2"/>
    <property type="match status" value="1"/>
</dbReference>
<evidence type="ECO:0000313" key="2">
    <source>
        <dbReference type="EMBL" id="GAA3649458.1"/>
    </source>
</evidence>
<sequence length="125" mass="13301">MHPAVGPLVPPGEALFAWLDGFVVHVATKRTLATAGTASDDRRRTTLFDQWHASMRSTAQELLTRAQESGAADRTLTVDDLLALTSASAVAGGGPEHARRLLRILRHGFAGPQALPGIRNEQAPS</sequence>
<dbReference type="SUPFAM" id="SSF48498">
    <property type="entry name" value="Tetracyclin repressor-like, C-terminal domain"/>
    <property type="match status" value="1"/>
</dbReference>
<proteinExistence type="predicted"/>
<accession>A0ABP7B6K3</accession>
<reference evidence="3" key="1">
    <citation type="journal article" date="2019" name="Int. J. Syst. Evol. Microbiol.">
        <title>The Global Catalogue of Microorganisms (GCM) 10K type strain sequencing project: providing services to taxonomists for standard genome sequencing and annotation.</title>
        <authorList>
            <consortium name="The Broad Institute Genomics Platform"/>
            <consortium name="The Broad Institute Genome Sequencing Center for Infectious Disease"/>
            <person name="Wu L."/>
            <person name="Ma J."/>
        </authorList>
    </citation>
    <scope>NUCLEOTIDE SEQUENCE [LARGE SCALE GENOMIC DNA]</scope>
    <source>
        <strain evidence="3">JCM 16904</strain>
    </source>
</reference>
<dbReference type="InterPro" id="IPR036271">
    <property type="entry name" value="Tet_transcr_reg_TetR-rel_C_sf"/>
</dbReference>
<dbReference type="InterPro" id="IPR049445">
    <property type="entry name" value="TetR_SbtR-like_C"/>
</dbReference>
<dbReference type="RefSeq" id="WP_344873455.1">
    <property type="nucleotide sequence ID" value="NZ_BAAAZP010000014.1"/>
</dbReference>
<keyword evidence="3" id="KW-1185">Reference proteome</keyword>
<dbReference type="Proteomes" id="UP001500902">
    <property type="component" value="Unassembled WGS sequence"/>
</dbReference>
<feature type="domain" description="Transcriptional regulator SbtR-like C-terminal" evidence="1">
    <location>
        <begin position="11"/>
        <end position="109"/>
    </location>
</feature>
<organism evidence="2 3">
    <name type="scientific">Nonomuraea antimicrobica</name>
    <dbReference type="NCBI Taxonomy" id="561173"/>
    <lineage>
        <taxon>Bacteria</taxon>
        <taxon>Bacillati</taxon>
        <taxon>Actinomycetota</taxon>
        <taxon>Actinomycetes</taxon>
        <taxon>Streptosporangiales</taxon>
        <taxon>Streptosporangiaceae</taxon>
        <taxon>Nonomuraea</taxon>
    </lineage>
</organism>
<protein>
    <recommendedName>
        <fullName evidence="1">Transcriptional regulator SbtR-like C-terminal domain-containing protein</fullName>
    </recommendedName>
</protein>
<name>A0ABP7B6K3_9ACTN</name>
<dbReference type="EMBL" id="BAAAZP010000014">
    <property type="protein sequence ID" value="GAA3649458.1"/>
    <property type="molecule type" value="Genomic_DNA"/>
</dbReference>
<gene>
    <name evidence="2" type="ORF">GCM10022224_010240</name>
</gene>
<evidence type="ECO:0000259" key="1">
    <source>
        <dbReference type="Pfam" id="PF21597"/>
    </source>
</evidence>